<dbReference type="EMBL" id="CP022375">
    <property type="protein sequence ID" value="AXH29339.1"/>
    <property type="molecule type" value="Genomic_DNA"/>
</dbReference>
<reference evidence="2 3" key="1">
    <citation type="submission" date="2017-07" db="EMBL/GenBank/DDBJ databases">
        <title>Complete genome sequences and comparative analysis of the novel pathogen Francisella opportunistica.</title>
        <authorList>
            <person name="Dietrich E.A."/>
            <person name="Kingry L.C."/>
            <person name="Petersen J.M."/>
        </authorList>
    </citation>
    <scope>NUCLEOTIDE SEQUENCE [LARGE SCALE GENOMIC DNA]</scope>
    <source>
        <strain evidence="2 3">14-2155</strain>
    </source>
</reference>
<gene>
    <name evidence="2" type="ORF">CGC43_01410</name>
</gene>
<protein>
    <submittedName>
        <fullName evidence="2">Uncharacterized protein</fullName>
    </submittedName>
</protein>
<evidence type="ECO:0000256" key="1">
    <source>
        <dbReference type="SAM" id="SignalP"/>
    </source>
</evidence>
<accession>A0A345JPU3</accession>
<evidence type="ECO:0000313" key="3">
    <source>
        <dbReference type="Proteomes" id="UP000253862"/>
    </source>
</evidence>
<sequence length="132" mass="15278">MRLLILFIAVMISFNVYAAIYETYQNGVPEFSNQQSQGAKQLNLSDDPVSVIDIDNIPRTMLWGSNQQQQGYMPYSQAQQDTLQAAFPEEFTDNYFDFYGRNYQYHSLMSSTMGTSMYSPSDANNMRLQRNY</sequence>
<dbReference type="OrthoDB" id="5605557at2"/>
<dbReference type="KEGG" id="foo:CGC45_01390"/>
<proteinExistence type="predicted"/>
<organism evidence="2 3">
    <name type="scientific">Francisella opportunistica</name>
    <dbReference type="NCBI Taxonomy" id="2016517"/>
    <lineage>
        <taxon>Bacteria</taxon>
        <taxon>Pseudomonadati</taxon>
        <taxon>Pseudomonadota</taxon>
        <taxon>Gammaproteobacteria</taxon>
        <taxon>Thiotrichales</taxon>
        <taxon>Francisellaceae</taxon>
        <taxon>Francisella</taxon>
    </lineage>
</organism>
<evidence type="ECO:0000313" key="2">
    <source>
        <dbReference type="EMBL" id="AXH29339.1"/>
    </source>
</evidence>
<feature type="signal peptide" evidence="1">
    <location>
        <begin position="1"/>
        <end position="18"/>
    </location>
</feature>
<dbReference type="RefSeq" id="WP_071628626.1">
    <property type="nucleotide sequence ID" value="NZ_CP022375.1"/>
</dbReference>
<dbReference type="Proteomes" id="UP000253862">
    <property type="component" value="Chromosome"/>
</dbReference>
<name>A0A345JPU3_9GAMM</name>
<dbReference type="AlphaFoldDB" id="A0A345JPU3"/>
<feature type="chain" id="PRO_5017037854" evidence="1">
    <location>
        <begin position="19"/>
        <end position="132"/>
    </location>
</feature>
<keyword evidence="1" id="KW-0732">Signal</keyword>
<keyword evidence="3" id="KW-1185">Reference proteome</keyword>